<sequence>MQIKNKRDIEALDAKLKNELGIDISEYKNEEVVENFVELLLFPKYVINWGIRPILLSFLAFIAGFAFLNLVHVEYVIYTVVGLVLFLLTGGLIGLLFLFWKIKKDIWGVIDYSLNITKSVVEDLNIVKGKMNEDNQKDLLLLVFKGIIHLLTIPLISRVISEKIPLIGRVLTKFINKLLTALSNKIKFEEVKLSEALKEDENETKVLNKYIQAITNTSNGLEHVMVSTFRLTQLPFKVLLIFTLSVLCSFIYLIH</sequence>
<feature type="transmembrane region" description="Helical" evidence="1">
    <location>
        <begin position="54"/>
        <end position="71"/>
    </location>
</feature>
<proteinExistence type="predicted"/>
<keyword evidence="1" id="KW-1133">Transmembrane helix</keyword>
<comment type="caution">
    <text evidence="2">The sequence shown here is derived from an EMBL/GenBank/DDBJ whole genome shotgun (WGS) entry which is preliminary data.</text>
</comment>
<evidence type="ECO:0000313" key="2">
    <source>
        <dbReference type="EMBL" id="CAL2105263.1"/>
    </source>
</evidence>
<dbReference type="Proteomes" id="UP001497602">
    <property type="component" value="Unassembled WGS sequence"/>
</dbReference>
<feature type="transmembrane region" description="Helical" evidence="1">
    <location>
        <begin position="77"/>
        <end position="100"/>
    </location>
</feature>
<keyword evidence="1" id="KW-0812">Transmembrane</keyword>
<feature type="transmembrane region" description="Helical" evidence="1">
    <location>
        <begin position="234"/>
        <end position="254"/>
    </location>
</feature>
<feature type="transmembrane region" description="Helical" evidence="1">
    <location>
        <begin position="139"/>
        <end position="160"/>
    </location>
</feature>
<reference evidence="2 3" key="1">
    <citation type="submission" date="2024-05" db="EMBL/GenBank/DDBJ databases">
        <authorList>
            <person name="Duchaud E."/>
        </authorList>
    </citation>
    <scope>NUCLEOTIDE SEQUENCE [LARGE SCALE GENOMIC DNA]</scope>
    <source>
        <strain evidence="2">Ena-SAMPLE-TAB-13-05-2024-13:56:06:370-140305</strain>
    </source>
</reference>
<keyword evidence="1" id="KW-0472">Membrane</keyword>
<accession>A0ABM9PI38</accession>
<evidence type="ECO:0000313" key="3">
    <source>
        <dbReference type="Proteomes" id="UP001497602"/>
    </source>
</evidence>
<protein>
    <submittedName>
        <fullName evidence="2">Uncharacterized protein</fullName>
    </submittedName>
</protein>
<gene>
    <name evidence="2" type="ORF">T190115A13A_140030</name>
</gene>
<keyword evidence="3" id="KW-1185">Reference proteome</keyword>
<evidence type="ECO:0000256" key="1">
    <source>
        <dbReference type="SAM" id="Phobius"/>
    </source>
</evidence>
<name>A0ABM9PI38_9FLAO</name>
<organism evidence="2 3">
    <name type="scientific">Tenacibaculum vairaonense</name>
    <dbReference type="NCBI Taxonomy" id="3137860"/>
    <lineage>
        <taxon>Bacteria</taxon>
        <taxon>Pseudomonadati</taxon>
        <taxon>Bacteroidota</taxon>
        <taxon>Flavobacteriia</taxon>
        <taxon>Flavobacteriales</taxon>
        <taxon>Flavobacteriaceae</taxon>
        <taxon>Tenacibaculum</taxon>
    </lineage>
</organism>
<dbReference type="RefSeq" id="WP_348737113.1">
    <property type="nucleotide sequence ID" value="NZ_CAXJRC010000005.1"/>
</dbReference>
<dbReference type="EMBL" id="CAXJRC010000005">
    <property type="protein sequence ID" value="CAL2105263.1"/>
    <property type="molecule type" value="Genomic_DNA"/>
</dbReference>